<organism evidence="1 2">
    <name type="scientific">Rhizobium tropici</name>
    <dbReference type="NCBI Taxonomy" id="398"/>
    <lineage>
        <taxon>Bacteria</taxon>
        <taxon>Pseudomonadati</taxon>
        <taxon>Pseudomonadota</taxon>
        <taxon>Alphaproteobacteria</taxon>
        <taxon>Hyphomicrobiales</taxon>
        <taxon>Rhizobiaceae</taxon>
        <taxon>Rhizobium/Agrobacterium group</taxon>
        <taxon>Rhizobium</taxon>
    </lineage>
</organism>
<evidence type="ECO:0000313" key="2">
    <source>
        <dbReference type="Proteomes" id="UP000251205"/>
    </source>
</evidence>
<name>A0A329YCB4_RHITR</name>
<comment type="caution">
    <text evidence="1">The sequence shown here is derived from an EMBL/GenBank/DDBJ whole genome shotgun (WGS) entry which is preliminary data.</text>
</comment>
<gene>
    <name evidence="1" type="ORF">DQ393_28950</name>
</gene>
<protein>
    <submittedName>
        <fullName evidence="1">Uncharacterized protein</fullName>
    </submittedName>
</protein>
<evidence type="ECO:0000313" key="1">
    <source>
        <dbReference type="EMBL" id="RAX38615.1"/>
    </source>
</evidence>
<proteinExistence type="predicted"/>
<dbReference type="Proteomes" id="UP000251205">
    <property type="component" value="Unassembled WGS sequence"/>
</dbReference>
<dbReference type="EMBL" id="QMKK01000054">
    <property type="protein sequence ID" value="RAX38615.1"/>
    <property type="molecule type" value="Genomic_DNA"/>
</dbReference>
<dbReference type="AlphaFoldDB" id="A0A329YCB4"/>
<sequence length="81" mass="9279">MDQKEKRLFRAIIADRDVFKLIHNESPLHHGVSFDSAVMFALRIEAIAHRCKVDITARRSLFSAFSCFKLKSSSSKRLLVS</sequence>
<accession>A0A329YCB4</accession>
<reference evidence="1 2" key="1">
    <citation type="submission" date="2018-06" db="EMBL/GenBank/DDBJ databases">
        <title>Whole Genome Sequence of an efficient microsymbiont, Rhizobium tropici.</title>
        <authorList>
            <person name="Srinivasan R."/>
            <person name="Singh H.V."/>
            <person name="Srivastava R."/>
            <person name="Kumari B."/>
            <person name="Radhakrishna A."/>
        </authorList>
    </citation>
    <scope>NUCLEOTIDE SEQUENCE [LARGE SCALE GENOMIC DNA]</scope>
    <source>
        <strain evidence="1 2">IGFRI Rhizo-19</strain>
    </source>
</reference>